<evidence type="ECO:0000313" key="2">
    <source>
        <dbReference type="EMBL" id="OPC80716.1"/>
    </source>
</evidence>
<keyword evidence="3" id="KW-1185">Reference proteome</keyword>
<dbReference type="Proteomes" id="UP000190037">
    <property type="component" value="Unassembled WGS sequence"/>
</dbReference>
<evidence type="ECO:0000256" key="1">
    <source>
        <dbReference type="SAM" id="MobiDB-lite"/>
    </source>
</evidence>
<comment type="caution">
    <text evidence="2">The sequence shown here is derived from an EMBL/GenBank/DDBJ whole genome shotgun (WGS) entry which is preliminary data.</text>
</comment>
<organism evidence="2 3">
    <name type="scientific">Embleya scabrispora</name>
    <dbReference type="NCBI Taxonomy" id="159449"/>
    <lineage>
        <taxon>Bacteria</taxon>
        <taxon>Bacillati</taxon>
        <taxon>Actinomycetota</taxon>
        <taxon>Actinomycetes</taxon>
        <taxon>Kitasatosporales</taxon>
        <taxon>Streptomycetaceae</taxon>
        <taxon>Embleya</taxon>
    </lineage>
</organism>
<sequence>MDDKQIRDRITDMVEQERALRDRLAQGALTTDEEHGRLAEVEAELDRCWDLLRQRQALRDAGADPETAAVRPARQVEGYQQ</sequence>
<dbReference type="STRING" id="159449.B4N89_06865"/>
<evidence type="ECO:0008006" key="4">
    <source>
        <dbReference type="Google" id="ProtNLM"/>
    </source>
</evidence>
<dbReference type="RefSeq" id="WP_078974969.1">
    <property type="nucleotide sequence ID" value="NZ_MWQN01000001.1"/>
</dbReference>
<evidence type="ECO:0000313" key="3">
    <source>
        <dbReference type="Proteomes" id="UP000190037"/>
    </source>
</evidence>
<protein>
    <recommendedName>
        <fullName evidence="4">DUF2630 domain-containing protein</fullName>
    </recommendedName>
</protein>
<dbReference type="EMBL" id="MWQN01000001">
    <property type="protein sequence ID" value="OPC80716.1"/>
    <property type="molecule type" value="Genomic_DNA"/>
</dbReference>
<gene>
    <name evidence="2" type="ORF">B4N89_06865</name>
</gene>
<name>A0A1T3NV69_9ACTN</name>
<feature type="region of interest" description="Disordered" evidence="1">
    <location>
        <begin position="60"/>
        <end position="81"/>
    </location>
</feature>
<dbReference type="InterPro" id="IPR020311">
    <property type="entry name" value="Uncharacterised_Rv0898c"/>
</dbReference>
<proteinExistence type="predicted"/>
<accession>A0A1T3NV69</accession>
<reference evidence="2 3" key="1">
    <citation type="submission" date="2017-03" db="EMBL/GenBank/DDBJ databases">
        <title>Draft genome sequence of Streptomyces scabrisporus NF3, endophyte isolated from Amphipterygium adstringens.</title>
        <authorList>
            <person name="Vazquez M."/>
            <person name="Ceapa C.D."/>
            <person name="Rodriguez Luna D."/>
            <person name="Sanchez Esquivel S."/>
        </authorList>
    </citation>
    <scope>NUCLEOTIDE SEQUENCE [LARGE SCALE GENOMIC DNA]</scope>
    <source>
        <strain evidence="2 3">NF3</strain>
    </source>
</reference>
<dbReference type="AlphaFoldDB" id="A0A1T3NV69"/>
<dbReference type="Pfam" id="PF10944">
    <property type="entry name" value="DUF2630"/>
    <property type="match status" value="1"/>
</dbReference>
<dbReference type="OrthoDB" id="7376174at2"/>